<evidence type="ECO:0000256" key="1">
    <source>
        <dbReference type="ARBA" id="ARBA00004141"/>
    </source>
</evidence>
<keyword evidence="3 5" id="KW-1133">Transmembrane helix</keyword>
<feature type="transmembrane region" description="Helical" evidence="5">
    <location>
        <begin position="183"/>
        <end position="209"/>
    </location>
</feature>
<evidence type="ECO:0000313" key="6">
    <source>
        <dbReference type="EMBL" id="OEK07052.1"/>
    </source>
</evidence>
<feature type="transmembrane region" description="Helical" evidence="5">
    <location>
        <begin position="97"/>
        <end position="118"/>
    </location>
</feature>
<comment type="caution">
    <text evidence="5">Lacks conserved residue(s) required for the propagation of feature annotation.</text>
</comment>
<keyword evidence="5" id="KW-0811">Translocation</keyword>
<accession>A0A1E5T6P3</accession>
<comment type="function">
    <text evidence="5">Part of the twin-arginine translocation (Tat) system that transports large folded proteins containing a characteristic twin-arginine motif in their signal peptide across membranes.</text>
</comment>
<comment type="subunit">
    <text evidence="5">Forms a complex with TatA.</text>
</comment>
<protein>
    <recommendedName>
        <fullName evidence="5">Sec-independent protein translocase protein TatC</fullName>
    </recommendedName>
</protein>
<sequence length="279" mass="31876">MALDQIPESPEEEMGFLDHLEELRWHLVRAVASVLVFTIVAFLFKDFIFDVLILGPTESDFWTYRKLCELSSLLDTPALCLEPFEMDIQNRNITGQFVWHIKSSLVVGLVIAFPYAFWEIWRFVKPGLRSNEKKASRGVVFVVTILFLSGVVFGYFIVTPLSFNFLQNYTLSPKIDNDYDLSNIIGMVATLALACGVMFQLPVVTYILSKAGIVTPKLMRSYRRHSFVVILVISAIITPPDVMSQVLIALPLTFLYEVSILVSKRIERKRIKREQEEAL</sequence>
<comment type="subcellular location">
    <subcellularLocation>
        <location evidence="5">Cell membrane</location>
        <topology evidence="5">Multi-pass membrane protein</topology>
    </subcellularLocation>
    <subcellularLocation>
        <location evidence="1">Membrane</location>
        <topology evidence="1">Multi-pass membrane protein</topology>
    </subcellularLocation>
</comment>
<dbReference type="GO" id="GO:0043953">
    <property type="term" value="P:protein transport by the Tat complex"/>
    <property type="evidence" value="ECO:0007669"/>
    <property type="project" value="UniProtKB-UniRule"/>
</dbReference>
<dbReference type="STRING" id="1563681.BFP71_05185"/>
<proteinExistence type="inferred from homology"/>
<dbReference type="HAMAP" id="MF_00902">
    <property type="entry name" value="TatC"/>
    <property type="match status" value="1"/>
</dbReference>
<dbReference type="GO" id="GO:0065002">
    <property type="term" value="P:intracellular protein transmembrane transport"/>
    <property type="evidence" value="ECO:0007669"/>
    <property type="project" value="TreeGrafter"/>
</dbReference>
<feature type="transmembrane region" description="Helical" evidence="5">
    <location>
        <begin position="139"/>
        <end position="163"/>
    </location>
</feature>
<keyword evidence="5" id="KW-1003">Cell membrane</keyword>
<dbReference type="PANTHER" id="PTHR30371:SF0">
    <property type="entry name" value="SEC-INDEPENDENT PROTEIN TRANSLOCASE PROTEIN TATC, CHLOROPLASTIC-RELATED"/>
    <property type="match status" value="1"/>
</dbReference>
<name>A0A1E5T6P3_9BACT</name>
<dbReference type="RefSeq" id="WP_069834364.1">
    <property type="nucleotide sequence ID" value="NZ_MDGQ01000003.1"/>
</dbReference>
<feature type="transmembrane region" description="Helical" evidence="5">
    <location>
        <begin position="27"/>
        <end position="44"/>
    </location>
</feature>
<organism evidence="6 7">
    <name type="scientific">Roseivirga misakiensis</name>
    <dbReference type="NCBI Taxonomy" id="1563681"/>
    <lineage>
        <taxon>Bacteria</taxon>
        <taxon>Pseudomonadati</taxon>
        <taxon>Bacteroidota</taxon>
        <taxon>Cytophagia</taxon>
        <taxon>Cytophagales</taxon>
        <taxon>Roseivirgaceae</taxon>
        <taxon>Roseivirga</taxon>
    </lineage>
</organism>
<evidence type="ECO:0000256" key="3">
    <source>
        <dbReference type="ARBA" id="ARBA00022989"/>
    </source>
</evidence>
<evidence type="ECO:0000313" key="7">
    <source>
        <dbReference type="Proteomes" id="UP000095552"/>
    </source>
</evidence>
<keyword evidence="5" id="KW-0813">Transport</keyword>
<dbReference type="Proteomes" id="UP000095552">
    <property type="component" value="Unassembled WGS sequence"/>
</dbReference>
<dbReference type="GO" id="GO:0009977">
    <property type="term" value="F:proton motive force dependent protein transmembrane transporter activity"/>
    <property type="evidence" value="ECO:0007669"/>
    <property type="project" value="TreeGrafter"/>
</dbReference>
<evidence type="ECO:0000256" key="4">
    <source>
        <dbReference type="ARBA" id="ARBA00023136"/>
    </source>
</evidence>
<evidence type="ECO:0000256" key="5">
    <source>
        <dbReference type="HAMAP-Rule" id="MF_00902"/>
    </source>
</evidence>
<dbReference type="EMBL" id="MDGQ01000003">
    <property type="protein sequence ID" value="OEK07052.1"/>
    <property type="molecule type" value="Genomic_DNA"/>
</dbReference>
<comment type="similarity">
    <text evidence="5">Belongs to the TatC family.</text>
</comment>
<dbReference type="Pfam" id="PF00902">
    <property type="entry name" value="TatC"/>
    <property type="match status" value="1"/>
</dbReference>
<keyword evidence="2 5" id="KW-0812">Transmembrane</keyword>
<evidence type="ECO:0000256" key="2">
    <source>
        <dbReference type="ARBA" id="ARBA00022692"/>
    </source>
</evidence>
<dbReference type="InterPro" id="IPR002033">
    <property type="entry name" value="TatC"/>
</dbReference>
<gene>
    <name evidence="5" type="primary">tatC</name>
    <name evidence="6" type="ORF">BFP71_05185</name>
</gene>
<dbReference type="PANTHER" id="PTHR30371">
    <property type="entry name" value="SEC-INDEPENDENT PROTEIN TRANSLOCASE PROTEIN TATC"/>
    <property type="match status" value="1"/>
</dbReference>
<dbReference type="GO" id="GO:0033281">
    <property type="term" value="C:TAT protein transport complex"/>
    <property type="evidence" value="ECO:0007669"/>
    <property type="project" value="UniProtKB-UniRule"/>
</dbReference>
<dbReference type="OrthoDB" id="9777044at2"/>
<keyword evidence="7" id="KW-1185">Reference proteome</keyword>
<dbReference type="AlphaFoldDB" id="A0A1E5T6P3"/>
<dbReference type="PRINTS" id="PR01840">
    <property type="entry name" value="TATCFAMILY"/>
</dbReference>
<comment type="caution">
    <text evidence="6">The sequence shown here is derived from an EMBL/GenBank/DDBJ whole genome shotgun (WGS) entry which is preliminary data.</text>
</comment>
<keyword evidence="5" id="KW-0653">Protein transport</keyword>
<reference evidence="6 7" key="1">
    <citation type="submission" date="2016-08" db="EMBL/GenBank/DDBJ databases">
        <title>Draft genome of Fabibacter sp. strain SK-8.</title>
        <authorList>
            <person name="Wong S.-K."/>
            <person name="Hamasaki K."/>
            <person name="Yoshizawa S."/>
        </authorList>
    </citation>
    <scope>NUCLEOTIDE SEQUENCE [LARGE SCALE GENOMIC DNA]</scope>
    <source>
        <strain evidence="6 7">SK-8</strain>
    </source>
</reference>
<dbReference type="NCBIfam" id="TIGR00945">
    <property type="entry name" value="tatC"/>
    <property type="match status" value="1"/>
</dbReference>
<keyword evidence="4 5" id="KW-0472">Membrane</keyword>